<dbReference type="RefSeq" id="WP_187037135.1">
    <property type="nucleotide sequence ID" value="NZ_CP060286.1"/>
</dbReference>
<dbReference type="Proteomes" id="UP000515909">
    <property type="component" value="Chromosome"/>
</dbReference>
<accession>A0A7G8TDY4</accession>
<reference evidence="1 2" key="1">
    <citation type="submission" date="2020-08" db="EMBL/GenBank/DDBJ databases">
        <title>The isolate Caproiciproducens sp. 7D4C2 produces n-caproate at mildly acidic conditions from hexoses: genome and rBOX comparison with related strains and chain-elongating bacteria.</title>
        <authorList>
            <person name="Esquivel-Elizondo S."/>
            <person name="Bagci C."/>
            <person name="Temovska M."/>
            <person name="Jeon B.S."/>
            <person name="Bessarab I."/>
            <person name="Williams R.B.H."/>
            <person name="Huson D.H."/>
            <person name="Angenent L.T."/>
        </authorList>
    </citation>
    <scope>NUCLEOTIDE SEQUENCE [LARGE SCALE GENOMIC DNA]</scope>
    <source>
        <strain evidence="1 2">7D4C2</strain>
    </source>
</reference>
<dbReference type="KEGG" id="cfem:HCR03_06170"/>
<protein>
    <submittedName>
        <fullName evidence="1">HK97 gp10 family phage protein</fullName>
    </submittedName>
</protein>
<sequence>MSTIPVDDLAAEIVRNLQEYTQEVTEGIKQAEDITAKECRESLQADSPVGPTGKYQKGWRVTVAFENPVEKRTVIHNQEYRLTHLLERGHAKRGGGRTRAFPHIEKNEKKANAAFELRVLEVVQNGH</sequence>
<dbReference type="EMBL" id="CP060286">
    <property type="protein sequence ID" value="QNK41825.1"/>
    <property type="molecule type" value="Genomic_DNA"/>
</dbReference>
<gene>
    <name evidence="1" type="ORF">HCR03_06170</name>
</gene>
<proteinExistence type="predicted"/>
<name>A0A7G8TDY4_9FIRM</name>
<dbReference type="AlphaFoldDB" id="A0A7G8TDY4"/>
<organism evidence="1 2">
    <name type="scientific">Caproicibacter fermentans</name>
    <dbReference type="NCBI Taxonomy" id="2576756"/>
    <lineage>
        <taxon>Bacteria</taxon>
        <taxon>Bacillati</taxon>
        <taxon>Bacillota</taxon>
        <taxon>Clostridia</taxon>
        <taxon>Eubacteriales</taxon>
        <taxon>Acutalibacteraceae</taxon>
        <taxon>Caproicibacter</taxon>
    </lineage>
</organism>
<evidence type="ECO:0000313" key="2">
    <source>
        <dbReference type="Proteomes" id="UP000515909"/>
    </source>
</evidence>
<evidence type="ECO:0000313" key="1">
    <source>
        <dbReference type="EMBL" id="QNK41825.1"/>
    </source>
</evidence>